<evidence type="ECO:0000313" key="4">
    <source>
        <dbReference type="Proteomes" id="UP000663873"/>
    </source>
</evidence>
<dbReference type="Proteomes" id="UP000663873">
    <property type="component" value="Unassembled WGS sequence"/>
</dbReference>
<dbReference type="GO" id="GO:0005509">
    <property type="term" value="F:calcium ion binding"/>
    <property type="evidence" value="ECO:0007669"/>
    <property type="project" value="InterPro"/>
</dbReference>
<feature type="non-terminal residue" evidence="3">
    <location>
        <position position="1"/>
    </location>
</feature>
<evidence type="ECO:0008006" key="5">
    <source>
        <dbReference type="Google" id="ProtNLM"/>
    </source>
</evidence>
<sequence length="78" mass="8728">VLIHVLDENDNAPIIDIYSHDIQTGMNSLTICLNESVPINSLILSLSIIDRDSGDNARVTWKLDPLSLIPFELIRLTE</sequence>
<dbReference type="Gene3D" id="2.60.40.60">
    <property type="entry name" value="Cadherins"/>
    <property type="match status" value="1"/>
</dbReference>
<organism evidence="3 4">
    <name type="scientific">Rotaria socialis</name>
    <dbReference type="NCBI Taxonomy" id="392032"/>
    <lineage>
        <taxon>Eukaryota</taxon>
        <taxon>Metazoa</taxon>
        <taxon>Spiralia</taxon>
        <taxon>Gnathifera</taxon>
        <taxon>Rotifera</taxon>
        <taxon>Eurotatoria</taxon>
        <taxon>Bdelloidea</taxon>
        <taxon>Philodinida</taxon>
        <taxon>Philodinidae</taxon>
        <taxon>Rotaria</taxon>
    </lineage>
</organism>
<proteinExistence type="predicted"/>
<evidence type="ECO:0000256" key="1">
    <source>
        <dbReference type="ARBA" id="ARBA00004370"/>
    </source>
</evidence>
<dbReference type="InterPro" id="IPR015919">
    <property type="entry name" value="Cadherin-like_sf"/>
</dbReference>
<comment type="caution">
    <text evidence="3">The sequence shown here is derived from an EMBL/GenBank/DDBJ whole genome shotgun (WGS) entry which is preliminary data.</text>
</comment>
<dbReference type="InterPro" id="IPR020894">
    <property type="entry name" value="Cadherin_CS"/>
</dbReference>
<dbReference type="EMBL" id="CAJOBP010093480">
    <property type="protein sequence ID" value="CAF4954966.1"/>
    <property type="molecule type" value="Genomic_DNA"/>
</dbReference>
<dbReference type="SUPFAM" id="SSF49313">
    <property type="entry name" value="Cadherin-like"/>
    <property type="match status" value="1"/>
</dbReference>
<keyword evidence="2" id="KW-0472">Membrane</keyword>
<comment type="subcellular location">
    <subcellularLocation>
        <location evidence="1">Membrane</location>
    </subcellularLocation>
</comment>
<gene>
    <name evidence="3" type="ORF">UJA718_LOCUS47942</name>
</gene>
<evidence type="ECO:0000313" key="3">
    <source>
        <dbReference type="EMBL" id="CAF4954966.1"/>
    </source>
</evidence>
<dbReference type="GO" id="GO:0005886">
    <property type="term" value="C:plasma membrane"/>
    <property type="evidence" value="ECO:0007669"/>
    <property type="project" value="InterPro"/>
</dbReference>
<evidence type="ECO:0000256" key="2">
    <source>
        <dbReference type="ARBA" id="ARBA00023136"/>
    </source>
</evidence>
<reference evidence="3" key="1">
    <citation type="submission" date="2021-02" db="EMBL/GenBank/DDBJ databases">
        <authorList>
            <person name="Nowell W R."/>
        </authorList>
    </citation>
    <scope>NUCLEOTIDE SEQUENCE</scope>
</reference>
<name>A0A821Y262_9BILA</name>
<accession>A0A821Y262</accession>
<protein>
    <recommendedName>
        <fullName evidence="5">Cadherin domain-containing protein</fullName>
    </recommendedName>
</protein>
<dbReference type="AlphaFoldDB" id="A0A821Y262"/>
<dbReference type="PROSITE" id="PS00232">
    <property type="entry name" value="CADHERIN_1"/>
    <property type="match status" value="1"/>
</dbReference>
<dbReference type="GO" id="GO:0007155">
    <property type="term" value="P:cell adhesion"/>
    <property type="evidence" value="ECO:0007669"/>
    <property type="project" value="InterPro"/>
</dbReference>
<feature type="non-terminal residue" evidence="3">
    <location>
        <position position="78"/>
    </location>
</feature>
<keyword evidence="4" id="KW-1185">Reference proteome</keyword>